<dbReference type="AlphaFoldDB" id="A0A2Z4ZUE3"/>
<dbReference type="EMBL" id="CP022202">
    <property type="protein sequence ID" value="AXA62108.1"/>
    <property type="molecule type" value="Genomic_DNA"/>
</dbReference>
<protein>
    <submittedName>
        <fullName evidence="1">Uncharacterized protein</fullName>
    </submittedName>
</protein>
<reference evidence="2" key="1">
    <citation type="journal article" date="2021" name="Front. Microbiol.">
        <title>Genomic Analysis of the 1-Aminocyclopropane-1-Carboxylate Deaminase-Producing Pseudomonas thivervalensis SC5 Reveals Its Multifaceted Roles in Soil and in Beneficial Interactions With Plants.</title>
        <authorList>
            <person name="Nascimento F.X."/>
            <person name="Uron P."/>
            <person name="Glick B.R."/>
            <person name="Giachini A."/>
            <person name="Rossi M.J."/>
        </authorList>
    </citation>
    <scope>NUCLEOTIDE SEQUENCE [LARGE SCALE GENOMIC DNA]</scope>
    <source>
        <strain evidence="2">PLM3</strain>
    </source>
</reference>
<evidence type="ECO:0000313" key="1">
    <source>
        <dbReference type="EMBL" id="AXA62108.1"/>
    </source>
</evidence>
<proteinExistence type="predicted"/>
<accession>A0A2Z4ZUE3</accession>
<sequence>MRLLWDELARDGVSPDDPQPVARELAPARLCRSWRSLRSFDLSLQTQLAVKRSQPRFARQLLQIQREQAPAPQVPGGWEIAFASKLAPTWAMG</sequence>
<gene>
    <name evidence="1" type="ORF">CEQ51_19145</name>
</gene>
<dbReference type="Proteomes" id="UP000251666">
    <property type="component" value="Chromosome"/>
</dbReference>
<name>A0A2Z4ZUE3_9PSED</name>
<evidence type="ECO:0000313" key="2">
    <source>
        <dbReference type="Proteomes" id="UP000251666"/>
    </source>
</evidence>
<organism evidence="1 2">
    <name type="scientific">Pseudomonas thivervalensis</name>
    <dbReference type="NCBI Taxonomy" id="86265"/>
    <lineage>
        <taxon>Bacteria</taxon>
        <taxon>Pseudomonadati</taxon>
        <taxon>Pseudomonadota</taxon>
        <taxon>Gammaproteobacteria</taxon>
        <taxon>Pseudomonadales</taxon>
        <taxon>Pseudomonadaceae</taxon>
        <taxon>Pseudomonas</taxon>
    </lineage>
</organism>
<dbReference type="KEGG" id="pthv:CE140_18590"/>
<keyword evidence="2" id="KW-1185">Reference proteome</keyword>